<feature type="compositionally biased region" description="Polar residues" evidence="1">
    <location>
        <begin position="86"/>
        <end position="95"/>
    </location>
</feature>
<accession>A0A915J5V1</accession>
<dbReference type="AlphaFoldDB" id="A0A915J5V1"/>
<proteinExistence type="predicted"/>
<evidence type="ECO:0000313" key="3">
    <source>
        <dbReference type="Proteomes" id="UP000887565"/>
    </source>
</evidence>
<feature type="region of interest" description="Disordered" evidence="1">
    <location>
        <begin position="134"/>
        <end position="187"/>
    </location>
</feature>
<feature type="compositionally biased region" description="Basic and acidic residues" evidence="1">
    <location>
        <begin position="65"/>
        <end position="84"/>
    </location>
</feature>
<evidence type="ECO:0000313" key="4">
    <source>
        <dbReference type="WBParaSite" id="nRc.2.0.1.t21510-RA"/>
    </source>
</evidence>
<feature type="compositionally biased region" description="Polar residues" evidence="1">
    <location>
        <begin position="146"/>
        <end position="174"/>
    </location>
</feature>
<organism evidence="3 4">
    <name type="scientific">Romanomermis culicivorax</name>
    <name type="common">Nematode worm</name>
    <dbReference type="NCBI Taxonomy" id="13658"/>
    <lineage>
        <taxon>Eukaryota</taxon>
        <taxon>Metazoa</taxon>
        <taxon>Ecdysozoa</taxon>
        <taxon>Nematoda</taxon>
        <taxon>Enoplea</taxon>
        <taxon>Dorylaimia</taxon>
        <taxon>Mermithida</taxon>
        <taxon>Mermithoidea</taxon>
        <taxon>Mermithidae</taxon>
        <taxon>Romanomermis</taxon>
    </lineage>
</organism>
<dbReference type="InterPro" id="IPR001202">
    <property type="entry name" value="WW_dom"/>
</dbReference>
<protein>
    <submittedName>
        <fullName evidence="4">WW domain-containing protein</fullName>
    </submittedName>
</protein>
<sequence>MPVLYQLTISEQAKSLTNVQQLANAVAEARSVPNATKAEIGTAEGPILVNQADPEMQPPRSPQPFDRHFDCCRSRDRSHNHYWDRTLSTDPHPQNSAPPPNKFVSFQPQLLEQPLQPPPCTEMLLEQLIQQYDRNHEERKSRQRPTENLSSNWQQSPHHQSQPRETYANHLNRSTSRDRPRITQPTSLCDKMLNEQISRISAIQPMPLNGRKQNFGLTPTISVANKIGDHVVEQRPKEDTYAVYLNQHFPAPWEQHIHYNAVPAPYLTTPTDSSCASSQSSELQLALPALPSSATLTTTTLTMRAINQSTSATNVVIPSKEIASAALIAFICKYASMRAFQIPIKLGAVKAHTLINTGAQCSILSSGLVKCTFDKQSLQLPICGKIKVADCAIVNAYGPEVVTMESTFELAEPIFLVAQELVSISPHCQQWVNSNIFPTTTTTIPDVIVQPLATNSVAAELPIETAIVNVTNGHCPLLFINNMLNSIKLRPNHLIAMAKHTLGHTESPVHCQVATTAVDHDLTDHEPAALDKFLPCHPNQQRLDFALNKMTAKTYITAAQKAKALCIL</sequence>
<keyword evidence="3" id="KW-1185">Reference proteome</keyword>
<dbReference type="WBParaSite" id="nRc.2.0.1.t21510-RA">
    <property type="protein sequence ID" value="nRc.2.0.1.t21510-RA"/>
    <property type="gene ID" value="nRc.2.0.1.g21510"/>
</dbReference>
<feature type="region of interest" description="Disordered" evidence="1">
    <location>
        <begin position="52"/>
        <end position="104"/>
    </location>
</feature>
<dbReference type="Proteomes" id="UP000887565">
    <property type="component" value="Unplaced"/>
</dbReference>
<name>A0A915J5V1_ROMCU</name>
<reference evidence="4" key="1">
    <citation type="submission" date="2022-11" db="UniProtKB">
        <authorList>
            <consortium name="WormBaseParasite"/>
        </authorList>
    </citation>
    <scope>IDENTIFICATION</scope>
</reference>
<dbReference type="PROSITE" id="PS50020">
    <property type="entry name" value="WW_DOMAIN_2"/>
    <property type="match status" value="1"/>
</dbReference>
<evidence type="ECO:0000259" key="2">
    <source>
        <dbReference type="PROSITE" id="PS50020"/>
    </source>
</evidence>
<feature type="domain" description="WW" evidence="2">
    <location>
        <begin position="147"/>
        <end position="182"/>
    </location>
</feature>
<evidence type="ECO:0000256" key="1">
    <source>
        <dbReference type="SAM" id="MobiDB-lite"/>
    </source>
</evidence>